<comment type="caution">
    <text evidence="2">The sequence shown here is derived from an EMBL/GenBank/DDBJ whole genome shotgun (WGS) entry which is preliminary data.</text>
</comment>
<feature type="compositionally biased region" description="Basic and acidic residues" evidence="1">
    <location>
        <begin position="272"/>
        <end position="287"/>
    </location>
</feature>
<reference evidence="3" key="1">
    <citation type="journal article" date="2019" name="Int. J. Syst. Evol. Microbiol.">
        <title>The Global Catalogue of Microorganisms (GCM) 10K type strain sequencing project: providing services to taxonomists for standard genome sequencing and annotation.</title>
        <authorList>
            <consortium name="The Broad Institute Genomics Platform"/>
            <consortium name="The Broad Institute Genome Sequencing Center for Infectious Disease"/>
            <person name="Wu L."/>
            <person name="Ma J."/>
        </authorList>
    </citation>
    <scope>NUCLEOTIDE SEQUENCE [LARGE SCALE GENOMIC DNA]</scope>
    <source>
        <strain evidence="3">JCM 31037</strain>
    </source>
</reference>
<keyword evidence="3" id="KW-1185">Reference proteome</keyword>
<dbReference type="EMBL" id="JBHTMP010000059">
    <property type="protein sequence ID" value="MFD1324844.1"/>
    <property type="molecule type" value="Genomic_DNA"/>
</dbReference>
<feature type="compositionally biased region" description="Gly residues" evidence="1">
    <location>
        <begin position="290"/>
        <end position="306"/>
    </location>
</feature>
<dbReference type="InterPro" id="IPR009776">
    <property type="entry name" value="Spore_0_M"/>
</dbReference>
<evidence type="ECO:0000313" key="3">
    <source>
        <dbReference type="Proteomes" id="UP001597260"/>
    </source>
</evidence>
<protein>
    <submittedName>
        <fullName evidence="2">Sporulation protein</fullName>
    </submittedName>
</protein>
<feature type="region of interest" description="Disordered" evidence="1">
    <location>
        <begin position="268"/>
        <end position="306"/>
    </location>
</feature>
<dbReference type="Pfam" id="PF07070">
    <property type="entry name" value="Spo0M"/>
    <property type="match status" value="1"/>
</dbReference>
<proteinExistence type="predicted"/>
<organism evidence="2 3">
    <name type="scientific">Micromonospora sonneratiae</name>
    <dbReference type="NCBI Taxonomy" id="1184706"/>
    <lineage>
        <taxon>Bacteria</taxon>
        <taxon>Bacillati</taxon>
        <taxon>Actinomycetota</taxon>
        <taxon>Actinomycetes</taxon>
        <taxon>Micromonosporales</taxon>
        <taxon>Micromonosporaceae</taxon>
        <taxon>Micromonospora</taxon>
    </lineage>
</organism>
<evidence type="ECO:0000256" key="1">
    <source>
        <dbReference type="SAM" id="MobiDB-lite"/>
    </source>
</evidence>
<name>A0ABW3YKV3_9ACTN</name>
<dbReference type="PANTHER" id="PTHR40053">
    <property type="entry name" value="SPORULATION-CONTROL PROTEIN SPO0M"/>
    <property type="match status" value="1"/>
</dbReference>
<sequence>MPPGLGGTGLSVRTVLANPSTRPGLKLPGRVTLLAGSTDVLVDQVVLGLVSQVEPDDMSAGRVLMEFHRVTISGPFVVPAGHRRAVAFALPMPWETPITVINGLRPFSLRMGLRTEVAVDPMTDEGGMVPLYVHPLPAQERILAALESLEFRLRQAGLQAGRLPGIDQKMPFHQKIGFWAPPLYAGPFTELELTLVTDPYGVEAIFGLDRRMAMTGAGHYSLSRFRVWHTNATGDWVNLMDGWLRHAINRHAYAAAGYRGTAPILESAHVTRPPDDPDESHSPEAAREGTAGGGAGIGGGGGGDGT</sequence>
<evidence type="ECO:0000313" key="2">
    <source>
        <dbReference type="EMBL" id="MFD1324844.1"/>
    </source>
</evidence>
<dbReference type="Proteomes" id="UP001597260">
    <property type="component" value="Unassembled WGS sequence"/>
</dbReference>
<gene>
    <name evidence="2" type="ORF">ACFQ4H_27540</name>
</gene>
<accession>A0ABW3YKV3</accession>
<dbReference type="PANTHER" id="PTHR40053:SF1">
    <property type="entry name" value="SPORULATION-CONTROL PROTEIN SPO0M"/>
    <property type="match status" value="1"/>
</dbReference>
<dbReference type="RefSeq" id="WP_377576165.1">
    <property type="nucleotide sequence ID" value="NZ_JBHTMP010000059.1"/>
</dbReference>